<organism evidence="2 3">
    <name type="scientific">Vespula pensylvanica</name>
    <name type="common">Western yellow jacket</name>
    <name type="synonym">Wasp</name>
    <dbReference type="NCBI Taxonomy" id="30213"/>
    <lineage>
        <taxon>Eukaryota</taxon>
        <taxon>Metazoa</taxon>
        <taxon>Ecdysozoa</taxon>
        <taxon>Arthropoda</taxon>
        <taxon>Hexapoda</taxon>
        <taxon>Insecta</taxon>
        <taxon>Pterygota</taxon>
        <taxon>Neoptera</taxon>
        <taxon>Endopterygota</taxon>
        <taxon>Hymenoptera</taxon>
        <taxon>Apocrita</taxon>
        <taxon>Aculeata</taxon>
        <taxon>Vespoidea</taxon>
        <taxon>Vespidae</taxon>
        <taxon>Vespinae</taxon>
        <taxon>Vespula</taxon>
    </lineage>
</organism>
<reference evidence="2" key="1">
    <citation type="journal article" date="2020" name="G3 (Bethesda)">
        <title>High-Quality Assemblies for Three Invasive Social Wasps from the &lt;i&gt;Vespula&lt;/i&gt; Genus.</title>
        <authorList>
            <person name="Harrop T.W.R."/>
            <person name="Guhlin J."/>
            <person name="McLaughlin G.M."/>
            <person name="Permina E."/>
            <person name="Stockwell P."/>
            <person name="Gilligan J."/>
            <person name="Le Lec M.F."/>
            <person name="Gruber M.A.M."/>
            <person name="Quinn O."/>
            <person name="Lovegrove M."/>
            <person name="Duncan E.J."/>
            <person name="Remnant E.J."/>
            <person name="Van Eeckhoven J."/>
            <person name="Graham B."/>
            <person name="Knapp R.A."/>
            <person name="Langford K.W."/>
            <person name="Kronenberg Z."/>
            <person name="Press M.O."/>
            <person name="Eacker S.M."/>
            <person name="Wilson-Rankin E.E."/>
            <person name="Purcell J."/>
            <person name="Lester P.J."/>
            <person name="Dearden P.K."/>
        </authorList>
    </citation>
    <scope>NUCLEOTIDE SEQUENCE</scope>
    <source>
        <strain evidence="2">Volc-1</strain>
    </source>
</reference>
<name>A0A834P6P4_VESPE</name>
<evidence type="ECO:0000256" key="1">
    <source>
        <dbReference type="SAM" id="MobiDB-lite"/>
    </source>
</evidence>
<feature type="compositionally biased region" description="Basic and acidic residues" evidence="1">
    <location>
        <begin position="205"/>
        <end position="217"/>
    </location>
</feature>
<protein>
    <submittedName>
        <fullName evidence="2">Uncharacterized protein</fullName>
    </submittedName>
</protein>
<accession>A0A834P6P4</accession>
<dbReference type="Proteomes" id="UP000600918">
    <property type="component" value="Unassembled WGS sequence"/>
</dbReference>
<comment type="caution">
    <text evidence="2">The sequence shown here is derived from an EMBL/GenBank/DDBJ whole genome shotgun (WGS) entry which is preliminary data.</text>
</comment>
<keyword evidence="3" id="KW-1185">Reference proteome</keyword>
<dbReference type="AlphaFoldDB" id="A0A834P6P4"/>
<proteinExistence type="predicted"/>
<sequence length="238" mass="27308">MKVRVCATAREFGGCSIVEVSRGQDRTTRERKSTGAEETEGIVRILRDRWEERPLSRMLTLGCENTRRATKIAIPTFEKRFISESERLPSSRENSSSSSSRFLSLQFFHELSRTFEDERKDLYSDIDGNPENGLFHGKLHGALTSRFGTARLPPEPFLLPFFFRELALIADKHESLPAAFREILVRTYRVIGKERKRVPKRRCNEDRRVVESERAESEGGLPSAMGGISNLMYHDKPK</sequence>
<dbReference type="EMBL" id="JACSDY010000004">
    <property type="protein sequence ID" value="KAF7430084.1"/>
    <property type="molecule type" value="Genomic_DNA"/>
</dbReference>
<feature type="region of interest" description="Disordered" evidence="1">
    <location>
        <begin position="205"/>
        <end position="238"/>
    </location>
</feature>
<gene>
    <name evidence="2" type="ORF">H0235_006482</name>
</gene>
<evidence type="ECO:0000313" key="2">
    <source>
        <dbReference type="EMBL" id="KAF7430084.1"/>
    </source>
</evidence>
<evidence type="ECO:0000313" key="3">
    <source>
        <dbReference type="Proteomes" id="UP000600918"/>
    </source>
</evidence>